<evidence type="ECO:0000313" key="2">
    <source>
        <dbReference type="Proteomes" id="UP001054945"/>
    </source>
</evidence>
<gene>
    <name evidence="1" type="ORF">CEXT_567231</name>
</gene>
<keyword evidence="2" id="KW-1185">Reference proteome</keyword>
<proteinExistence type="predicted"/>
<evidence type="ECO:0008006" key="3">
    <source>
        <dbReference type="Google" id="ProtNLM"/>
    </source>
</evidence>
<reference evidence="1 2" key="1">
    <citation type="submission" date="2021-06" db="EMBL/GenBank/DDBJ databases">
        <title>Caerostris extrusa draft genome.</title>
        <authorList>
            <person name="Kono N."/>
            <person name="Arakawa K."/>
        </authorList>
    </citation>
    <scope>NUCLEOTIDE SEQUENCE [LARGE SCALE GENOMIC DNA]</scope>
</reference>
<sequence>MAPATTLMGRYRHNGKVVIAVHRQRISPFFSEELSFCIGSLFFFFPDVSHLGGYFPSNLKREIRKPPSSSLSATETNRSV</sequence>
<dbReference type="EMBL" id="BPLR01013129">
    <property type="protein sequence ID" value="GIY58949.1"/>
    <property type="molecule type" value="Genomic_DNA"/>
</dbReference>
<evidence type="ECO:0000313" key="1">
    <source>
        <dbReference type="EMBL" id="GIY58949.1"/>
    </source>
</evidence>
<organism evidence="1 2">
    <name type="scientific">Caerostris extrusa</name>
    <name type="common">Bark spider</name>
    <name type="synonym">Caerostris bankana</name>
    <dbReference type="NCBI Taxonomy" id="172846"/>
    <lineage>
        <taxon>Eukaryota</taxon>
        <taxon>Metazoa</taxon>
        <taxon>Ecdysozoa</taxon>
        <taxon>Arthropoda</taxon>
        <taxon>Chelicerata</taxon>
        <taxon>Arachnida</taxon>
        <taxon>Araneae</taxon>
        <taxon>Araneomorphae</taxon>
        <taxon>Entelegynae</taxon>
        <taxon>Araneoidea</taxon>
        <taxon>Araneidae</taxon>
        <taxon>Caerostris</taxon>
    </lineage>
</organism>
<accession>A0AAV4UMJ4</accession>
<dbReference type="Proteomes" id="UP001054945">
    <property type="component" value="Unassembled WGS sequence"/>
</dbReference>
<dbReference type="AlphaFoldDB" id="A0AAV4UMJ4"/>
<comment type="caution">
    <text evidence="1">The sequence shown here is derived from an EMBL/GenBank/DDBJ whole genome shotgun (WGS) entry which is preliminary data.</text>
</comment>
<protein>
    <recommendedName>
        <fullName evidence="3">Ycf15</fullName>
    </recommendedName>
</protein>
<name>A0AAV4UMJ4_CAEEX</name>